<protein>
    <submittedName>
        <fullName evidence="1">APC family amino acid permease</fullName>
    </submittedName>
</protein>
<dbReference type="Proteomes" id="UP000269208">
    <property type="component" value="Chromosome"/>
</dbReference>
<organism evidence="1 2">
    <name type="scientific">Salmonella enterica I</name>
    <dbReference type="NCBI Taxonomy" id="59201"/>
    <lineage>
        <taxon>Bacteria</taxon>
        <taxon>Pseudomonadati</taxon>
        <taxon>Pseudomonadota</taxon>
        <taxon>Gammaproteobacteria</taxon>
        <taxon>Enterobacterales</taxon>
        <taxon>Enterobacteriaceae</taxon>
        <taxon>Salmonella</taxon>
    </lineage>
</organism>
<sequence>MFMFVGCELVTPMAPEIKKAHRNDSQSDGAWPFSGGRLYVPLWRCD</sequence>
<accession>A0A3S4IQ00</accession>
<name>A0A3S4IQ00_SALET</name>
<dbReference type="EMBL" id="LR134190">
    <property type="protein sequence ID" value="VEB54198.1"/>
    <property type="molecule type" value="Genomic_DNA"/>
</dbReference>
<dbReference type="AlphaFoldDB" id="A0A3S4IQ00"/>
<gene>
    <name evidence="1" type="ORF">NCTC6754_03165</name>
</gene>
<evidence type="ECO:0000313" key="2">
    <source>
        <dbReference type="Proteomes" id="UP000269208"/>
    </source>
</evidence>
<evidence type="ECO:0000313" key="1">
    <source>
        <dbReference type="EMBL" id="VEB54198.1"/>
    </source>
</evidence>
<reference evidence="1 2" key="1">
    <citation type="submission" date="2018-12" db="EMBL/GenBank/DDBJ databases">
        <authorList>
            <consortium name="Pathogen Informatics"/>
        </authorList>
    </citation>
    <scope>NUCLEOTIDE SEQUENCE [LARGE SCALE GENOMIC DNA]</scope>
    <source>
        <strain evidence="1 2">NCTC6754</strain>
    </source>
</reference>
<proteinExistence type="predicted"/>